<dbReference type="Pfam" id="PF00155">
    <property type="entry name" value="Aminotran_1_2"/>
    <property type="match status" value="1"/>
</dbReference>
<proteinExistence type="inferred from homology"/>
<dbReference type="SUPFAM" id="SSF53383">
    <property type="entry name" value="PLP-dependent transferases"/>
    <property type="match status" value="1"/>
</dbReference>
<comment type="similarity">
    <text evidence="5">Belongs to the class-II pyridoxal-phosphate-dependent aminotransferase family. MalY/PatB cystathionine beta-lyase subfamily.</text>
</comment>
<dbReference type="RefSeq" id="WP_133519031.1">
    <property type="nucleotide sequence ID" value="NZ_SNVW01000003.1"/>
</dbReference>
<dbReference type="InterPro" id="IPR004839">
    <property type="entry name" value="Aminotransferase_I/II_large"/>
</dbReference>
<dbReference type="EC" id="4.4.1.13" evidence="2"/>
<dbReference type="GO" id="GO:0030170">
    <property type="term" value="F:pyridoxal phosphate binding"/>
    <property type="evidence" value="ECO:0007669"/>
    <property type="project" value="InterPro"/>
</dbReference>
<comment type="cofactor">
    <cofactor evidence="1">
        <name>pyridoxal 5'-phosphate</name>
        <dbReference type="ChEBI" id="CHEBI:597326"/>
    </cofactor>
</comment>
<evidence type="ECO:0000256" key="4">
    <source>
        <dbReference type="ARBA" id="ARBA00023239"/>
    </source>
</evidence>
<organism evidence="7 8">
    <name type="scientific">Curtobacterium flaccumfaciens</name>
    <dbReference type="NCBI Taxonomy" id="2035"/>
    <lineage>
        <taxon>Bacteria</taxon>
        <taxon>Bacillati</taxon>
        <taxon>Actinomycetota</taxon>
        <taxon>Actinomycetes</taxon>
        <taxon>Micrococcales</taxon>
        <taxon>Microbacteriaceae</taxon>
        <taxon>Curtobacterium</taxon>
    </lineage>
</organism>
<dbReference type="GO" id="GO:0047804">
    <property type="term" value="F:cysteine-S-conjugate beta-lyase activity"/>
    <property type="evidence" value="ECO:0007669"/>
    <property type="project" value="UniProtKB-EC"/>
</dbReference>
<dbReference type="OrthoDB" id="3224382at2"/>
<name>A0A4R6DK32_9MICO</name>
<dbReference type="PANTHER" id="PTHR43525">
    <property type="entry name" value="PROTEIN MALY"/>
    <property type="match status" value="1"/>
</dbReference>
<dbReference type="Gene3D" id="3.40.640.10">
    <property type="entry name" value="Type I PLP-dependent aspartate aminotransferase-like (Major domain)"/>
    <property type="match status" value="1"/>
</dbReference>
<evidence type="ECO:0000313" key="8">
    <source>
        <dbReference type="Proteomes" id="UP000295764"/>
    </source>
</evidence>
<keyword evidence="3" id="KW-0663">Pyridoxal phosphate</keyword>
<evidence type="ECO:0000256" key="2">
    <source>
        <dbReference type="ARBA" id="ARBA00012224"/>
    </source>
</evidence>
<dbReference type="InterPro" id="IPR015421">
    <property type="entry name" value="PyrdxlP-dep_Trfase_major"/>
</dbReference>
<evidence type="ECO:0000259" key="6">
    <source>
        <dbReference type="Pfam" id="PF00155"/>
    </source>
</evidence>
<keyword evidence="4 7" id="KW-0456">Lyase</keyword>
<evidence type="ECO:0000256" key="3">
    <source>
        <dbReference type="ARBA" id="ARBA00022898"/>
    </source>
</evidence>
<evidence type="ECO:0000256" key="5">
    <source>
        <dbReference type="ARBA" id="ARBA00037974"/>
    </source>
</evidence>
<evidence type="ECO:0000313" key="7">
    <source>
        <dbReference type="EMBL" id="TDN45176.1"/>
    </source>
</evidence>
<dbReference type="STRING" id="2035.RU06_09695"/>
<dbReference type="EMBL" id="SNVW01000003">
    <property type="protein sequence ID" value="TDN45176.1"/>
    <property type="molecule type" value="Genomic_DNA"/>
</dbReference>
<dbReference type="Gene3D" id="3.90.1150.10">
    <property type="entry name" value="Aspartate Aminotransferase, domain 1"/>
    <property type="match status" value="1"/>
</dbReference>
<comment type="caution">
    <text evidence="7">The sequence shown here is derived from an EMBL/GenBank/DDBJ whole genome shotgun (WGS) entry which is preliminary data.</text>
</comment>
<dbReference type="Proteomes" id="UP000295764">
    <property type="component" value="Unassembled WGS sequence"/>
</dbReference>
<dbReference type="InterPro" id="IPR051798">
    <property type="entry name" value="Class-II_PLP-Dep_Aminotrans"/>
</dbReference>
<reference evidence="7 8" key="1">
    <citation type="submission" date="2019-03" db="EMBL/GenBank/DDBJ databases">
        <title>Genomic analyses of the natural microbiome of Caenorhabditis elegans.</title>
        <authorList>
            <person name="Samuel B."/>
        </authorList>
    </citation>
    <scope>NUCLEOTIDE SEQUENCE [LARGE SCALE GENOMIC DNA]</scope>
    <source>
        <strain evidence="7 8">JUb65</strain>
    </source>
</reference>
<dbReference type="CDD" id="cd00609">
    <property type="entry name" value="AAT_like"/>
    <property type="match status" value="1"/>
</dbReference>
<evidence type="ECO:0000256" key="1">
    <source>
        <dbReference type="ARBA" id="ARBA00001933"/>
    </source>
</evidence>
<dbReference type="InterPro" id="IPR015422">
    <property type="entry name" value="PyrdxlP-dep_Trfase_small"/>
</dbReference>
<dbReference type="InterPro" id="IPR015424">
    <property type="entry name" value="PyrdxlP-dep_Trfase"/>
</dbReference>
<sequence>MSVMVSLFDARRTRTSEKYTAYPPDVLPMFVAEMDSMLAEPVREALVAAVTNGDTGYVGHGRALPEAFVDFAEDRWSWRIDPDLVRTTTDVSVAAVETLRRVIEPGDQVVIMPPVYPPFWEYVTEAGGSVTEVPLLPPSGPVDPFDTTAGWRMDLDGIARAFADGARTVLLCNPHNPLGLVHDRSSLVALAKLAAEWGAVVVSDEIHAPLVHADAAFTPFLDSCPEAASLGVALTSASKAWNLAGTKCALMIGASDRARAWFDGMPTEVVERTGILGYTASVAAFSEGGPWLASLLTELAANRRTLAERLGDVLPGTGYRQPQASYLAWLDLRALPWGDDPAALLVDEAKVALGSGPDFGRQGAGFARLNFGCSAETLEEGLSRLHTAWSRRADG</sequence>
<feature type="domain" description="Aminotransferase class I/classII large" evidence="6">
    <location>
        <begin position="92"/>
        <end position="385"/>
    </location>
</feature>
<gene>
    <name evidence="7" type="ORF">EDF64_103100</name>
</gene>
<protein>
    <recommendedName>
        <fullName evidence="2">cysteine-S-conjugate beta-lyase</fullName>
        <ecNumber evidence="2">4.4.1.13</ecNumber>
    </recommendedName>
</protein>
<dbReference type="PANTHER" id="PTHR43525:SF2">
    <property type="entry name" value="CYSTATHIONINE BETA-LYASE-RELATED"/>
    <property type="match status" value="1"/>
</dbReference>
<dbReference type="AlphaFoldDB" id="A0A4R6DK32"/>
<accession>A0A4R6DK32</accession>